<proteinExistence type="predicted"/>
<feature type="domain" description="EamA" evidence="2">
    <location>
        <begin position="161"/>
        <end position="292"/>
    </location>
</feature>
<dbReference type="Pfam" id="PF00892">
    <property type="entry name" value="EamA"/>
    <property type="match status" value="2"/>
</dbReference>
<sequence>MEVWIVFTLLAVVMQSVRTAGQKQIAKSVSAEAATLVRYLFGLPFALLYFYSVKNYYQIESLQAGWIFYRAATLAGIAQIIATVFLVKALTIRNFAVGTALSKTEAILTAVFGALFFSAALSWVGYLSVVLGVIGVLVASNWKINFQDLLSNESIKFGLGAGLGLALASLWLRQASLSLDLPRVLSASAVLAYMVTMQTVICLVWVAVREAEQFGLILARFKACLFIGITSVAGSIGWFTAMSLQNAAIVKTLGQIEFVVTLLITYFYFRERISRREYVGILLLVVSLVLLLKS</sequence>
<dbReference type="Proteomes" id="UP000218327">
    <property type="component" value="Unassembled WGS sequence"/>
</dbReference>
<keyword evidence="1" id="KW-0812">Transmembrane</keyword>
<accession>A0A2A5BC43</accession>
<keyword evidence="1" id="KW-0472">Membrane</keyword>
<keyword evidence="1" id="KW-1133">Transmembrane helix</keyword>
<evidence type="ECO:0000259" key="2">
    <source>
        <dbReference type="Pfam" id="PF00892"/>
    </source>
</evidence>
<feature type="transmembrane region" description="Helical" evidence="1">
    <location>
        <begin position="220"/>
        <end position="241"/>
    </location>
</feature>
<dbReference type="GO" id="GO:0016020">
    <property type="term" value="C:membrane"/>
    <property type="evidence" value="ECO:0007669"/>
    <property type="project" value="InterPro"/>
</dbReference>
<feature type="transmembrane region" description="Helical" evidence="1">
    <location>
        <begin position="276"/>
        <end position="292"/>
    </location>
</feature>
<dbReference type="InterPro" id="IPR000620">
    <property type="entry name" value="EamA_dom"/>
</dbReference>
<dbReference type="PANTHER" id="PTHR22911:SF137">
    <property type="entry name" value="SOLUTE CARRIER FAMILY 35 MEMBER G2-RELATED"/>
    <property type="match status" value="1"/>
</dbReference>
<feature type="transmembrane region" description="Helical" evidence="1">
    <location>
        <begin position="35"/>
        <end position="53"/>
    </location>
</feature>
<feature type="transmembrane region" description="Helical" evidence="1">
    <location>
        <begin position="65"/>
        <end position="87"/>
    </location>
</feature>
<dbReference type="InterPro" id="IPR037185">
    <property type="entry name" value="EmrE-like"/>
</dbReference>
<evidence type="ECO:0000313" key="4">
    <source>
        <dbReference type="Proteomes" id="UP000218327"/>
    </source>
</evidence>
<comment type="caution">
    <text evidence="3">The sequence shown here is derived from an EMBL/GenBank/DDBJ whole genome shotgun (WGS) entry which is preliminary data.</text>
</comment>
<dbReference type="AlphaFoldDB" id="A0A2A5BC43"/>
<evidence type="ECO:0000256" key="1">
    <source>
        <dbReference type="SAM" id="Phobius"/>
    </source>
</evidence>
<dbReference type="PANTHER" id="PTHR22911">
    <property type="entry name" value="ACYL-MALONYL CONDENSING ENZYME-RELATED"/>
    <property type="match status" value="1"/>
</dbReference>
<feature type="transmembrane region" description="Helical" evidence="1">
    <location>
        <begin position="184"/>
        <end position="208"/>
    </location>
</feature>
<protein>
    <recommendedName>
        <fullName evidence="2">EamA domain-containing protein</fullName>
    </recommendedName>
</protein>
<feature type="transmembrane region" description="Helical" evidence="1">
    <location>
        <begin position="155"/>
        <end position="172"/>
    </location>
</feature>
<feature type="domain" description="EamA" evidence="2">
    <location>
        <begin position="4"/>
        <end position="139"/>
    </location>
</feature>
<reference evidence="4" key="1">
    <citation type="submission" date="2017-08" db="EMBL/GenBank/DDBJ databases">
        <title>A dynamic microbial community with high functional redundancy inhabits the cold, oxic subseafloor aquifer.</title>
        <authorList>
            <person name="Tully B.J."/>
            <person name="Wheat C.G."/>
            <person name="Glazer B.T."/>
            <person name="Huber J.A."/>
        </authorList>
    </citation>
    <scope>NUCLEOTIDE SEQUENCE [LARGE SCALE GENOMIC DNA]</scope>
</reference>
<feature type="transmembrane region" description="Helical" evidence="1">
    <location>
        <begin position="107"/>
        <end position="134"/>
    </location>
</feature>
<gene>
    <name evidence="3" type="ORF">COA96_00665</name>
</gene>
<organism evidence="3 4">
    <name type="scientific">SAR86 cluster bacterium</name>
    <dbReference type="NCBI Taxonomy" id="2030880"/>
    <lineage>
        <taxon>Bacteria</taxon>
        <taxon>Pseudomonadati</taxon>
        <taxon>Pseudomonadota</taxon>
        <taxon>Gammaproteobacteria</taxon>
        <taxon>SAR86 cluster</taxon>
    </lineage>
</organism>
<dbReference type="EMBL" id="NVVJ01000001">
    <property type="protein sequence ID" value="PCJ28728.1"/>
    <property type="molecule type" value="Genomic_DNA"/>
</dbReference>
<evidence type="ECO:0000313" key="3">
    <source>
        <dbReference type="EMBL" id="PCJ28728.1"/>
    </source>
</evidence>
<name>A0A2A5BC43_9GAMM</name>
<feature type="transmembrane region" description="Helical" evidence="1">
    <location>
        <begin position="247"/>
        <end position="269"/>
    </location>
</feature>
<dbReference type="SUPFAM" id="SSF103481">
    <property type="entry name" value="Multidrug resistance efflux transporter EmrE"/>
    <property type="match status" value="2"/>
</dbReference>